<comment type="cofactor">
    <cofactor evidence="1">
        <name>FAD</name>
        <dbReference type="ChEBI" id="CHEBI:57692"/>
    </cofactor>
</comment>
<dbReference type="VEuPathDB" id="PiroplasmaDB:BBOV_IV011290"/>
<dbReference type="InterPro" id="IPR015701">
    <property type="entry name" value="FNR"/>
</dbReference>
<keyword evidence="5" id="KW-0560">Oxidoreductase</keyword>
<organism evidence="7 8">
    <name type="scientific">Babesia bovis</name>
    <dbReference type="NCBI Taxonomy" id="5865"/>
    <lineage>
        <taxon>Eukaryota</taxon>
        <taxon>Sar</taxon>
        <taxon>Alveolata</taxon>
        <taxon>Apicomplexa</taxon>
        <taxon>Aconoidasida</taxon>
        <taxon>Piroplasmida</taxon>
        <taxon>Babesiidae</taxon>
        <taxon>Babesia</taxon>
    </lineage>
</organism>
<dbReference type="PRINTS" id="PR00371">
    <property type="entry name" value="FPNCR"/>
</dbReference>
<reference evidence="8" key="3">
    <citation type="journal article" date="2021" name="Int. J. Parasitol.">
        <title>Comparative analysis of gene expression between Babesia bovis blood stages and kinetes allowed by improved genome annotation.</title>
        <authorList>
            <person name="Ueti M.W."/>
            <person name="Johnson W.C."/>
            <person name="Kappmeyer L.S."/>
            <person name="Herndon D.R."/>
            <person name="Mousel M.R."/>
            <person name="Reif K.E."/>
            <person name="Taus N.S."/>
            <person name="Ifeonu O.O."/>
            <person name="Silva J.C."/>
            <person name="Suarez C.E."/>
            <person name="Brayton K.A."/>
        </authorList>
    </citation>
    <scope>NUCLEOTIDE SEQUENCE [LARGE SCALE GENOMIC DNA]</scope>
</reference>
<dbReference type="Gene3D" id="3.40.50.80">
    <property type="entry name" value="Nucleotide-binding domain of ferredoxin-NADP reductase (FNR) module"/>
    <property type="match status" value="1"/>
</dbReference>
<evidence type="ECO:0000256" key="2">
    <source>
        <dbReference type="ARBA" id="ARBA00022630"/>
    </source>
</evidence>
<name>A7ASG2_BABBO</name>
<evidence type="ECO:0000313" key="8">
    <source>
        <dbReference type="Proteomes" id="UP000002173"/>
    </source>
</evidence>
<gene>
    <name evidence="7" type="ORF">BBOV_IV011290</name>
</gene>
<dbReference type="PRINTS" id="PR00406">
    <property type="entry name" value="CYTB5RDTASE"/>
</dbReference>
<proteinExistence type="predicted"/>
<comment type="caution">
    <text evidence="7">The sequence shown here is derived from an EMBL/GenBank/DDBJ whole genome shotgun (WGS) entry which is preliminary data.</text>
</comment>
<dbReference type="eggNOG" id="KOG1158">
    <property type="taxonomic scope" value="Eukaryota"/>
</dbReference>
<evidence type="ECO:0000259" key="6">
    <source>
        <dbReference type="Pfam" id="PF00175"/>
    </source>
</evidence>
<reference evidence="8" key="2">
    <citation type="journal article" date="2020" name="Data Brief">
        <title>Transcriptome dataset of Babesia bovis life stages within vertebrate and invertebrate hosts.</title>
        <authorList>
            <person name="Ueti M.W."/>
            <person name="Johnson W.C."/>
            <person name="Kappmeyer L.S."/>
            <person name="Herndon D.R."/>
            <person name="Mousel M.R."/>
            <person name="Reif K.E."/>
            <person name="Taus N.S."/>
            <person name="Ifeonu O.O."/>
            <person name="Silva J.C."/>
            <person name="Suarez C.E."/>
            <person name="Brayton K.A."/>
        </authorList>
    </citation>
    <scope>NUCLEOTIDE SEQUENCE [LARGE SCALE GENOMIC DNA]</scope>
</reference>
<evidence type="ECO:0000313" key="7">
    <source>
        <dbReference type="EMBL" id="EDO07481.1"/>
    </source>
</evidence>
<dbReference type="Proteomes" id="UP000002173">
    <property type="component" value="Unassembled WGS sequence"/>
</dbReference>
<protein>
    <submittedName>
        <fullName evidence="7">Oxidoreductase NAD-binding domain containing protein</fullName>
    </submittedName>
</protein>
<keyword evidence="2" id="KW-0285">Flavoprotein</keyword>
<dbReference type="InterPro" id="IPR039261">
    <property type="entry name" value="FNR_nucleotide-bd"/>
</dbReference>
<dbReference type="EMBL" id="AAXT01000002">
    <property type="protein sequence ID" value="EDO07481.1"/>
    <property type="molecule type" value="Genomic_DNA"/>
</dbReference>
<dbReference type="GeneID" id="5479283"/>
<reference evidence="7 8" key="1">
    <citation type="journal article" date="2007" name="PLoS Pathog.">
        <title>Genome sequence of Babesia bovis and comparative analysis of apicomplexan hemoprotozoa.</title>
        <authorList>
            <person name="Brayton K.A."/>
            <person name="Lau A.O.T."/>
            <person name="Herndon D.R."/>
            <person name="Hannick L."/>
            <person name="Kappmeyer L.S."/>
            <person name="Berens S.J."/>
            <person name="Bidwell S.L."/>
            <person name="Brown W.C."/>
            <person name="Crabtree J."/>
            <person name="Fadrosh D."/>
            <person name="Feldblum T."/>
            <person name="Forberger H.A."/>
            <person name="Haas B.J."/>
            <person name="Howell J.M."/>
            <person name="Khouri H."/>
            <person name="Koo H."/>
            <person name="Mann D.J."/>
            <person name="Norimine J."/>
            <person name="Paulsen I.T."/>
            <person name="Radune D."/>
            <person name="Ren Q."/>
            <person name="Smith R.K. Jr."/>
            <person name="Suarez C.E."/>
            <person name="White O."/>
            <person name="Wortman J.R."/>
            <person name="Knowles D.P. Jr."/>
            <person name="McElwain T.F."/>
            <person name="Nene V.M."/>
        </authorList>
    </citation>
    <scope>NUCLEOTIDE SEQUENCE [LARGE SCALE GENOMIC DNA]</scope>
    <source>
        <strain evidence="7">T2Bo</strain>
    </source>
</reference>
<dbReference type="STRING" id="5865.A7ASG2"/>
<accession>A7ASG2</accession>
<keyword evidence="3" id="KW-0274">FAD</keyword>
<evidence type="ECO:0000256" key="5">
    <source>
        <dbReference type="ARBA" id="ARBA00023002"/>
    </source>
</evidence>
<dbReference type="AlphaFoldDB" id="A7ASG2"/>
<feature type="domain" description="Oxidoreductase FAD/NAD(P)-binding" evidence="6">
    <location>
        <begin position="45"/>
        <end position="159"/>
    </location>
</feature>
<dbReference type="SUPFAM" id="SSF52343">
    <property type="entry name" value="Ferredoxin reductase-like, C-terminal NADP-linked domain"/>
    <property type="match status" value="1"/>
</dbReference>
<keyword evidence="8" id="KW-1185">Reference proteome</keyword>
<dbReference type="InterPro" id="IPR001709">
    <property type="entry name" value="Flavoprot_Pyr_Nucl_cyt_Rdtase"/>
</dbReference>
<dbReference type="GO" id="GO:0016491">
    <property type="term" value="F:oxidoreductase activity"/>
    <property type="evidence" value="ECO:0007669"/>
    <property type="project" value="UniProtKB-KW"/>
</dbReference>
<dbReference type="InParanoid" id="A7ASG2"/>
<sequence length="186" mass="20650">MFRDICICSQFLSGAIPGTPVSVTGPFGKFVLSPGDLTGDRNLLFIATGSGIVPYMGFLKAILEKSNSKIMELGRILLLFGVQSPDTYLYRDTIERYVSDFNGRLTVIPCYSRYGVDSERGYVQDVILREMDMVKSLCSYGGLECSVYICGHKSMKNAVMESLMTVFEGDPKRNAIMNAVKVEVYE</sequence>
<evidence type="ECO:0000256" key="1">
    <source>
        <dbReference type="ARBA" id="ARBA00001974"/>
    </source>
</evidence>
<dbReference type="InterPro" id="IPR001433">
    <property type="entry name" value="OxRdtase_FAD/NAD-bd"/>
</dbReference>
<dbReference type="PANTHER" id="PTHR43314">
    <property type="match status" value="1"/>
</dbReference>
<keyword evidence="4" id="KW-0521">NADP</keyword>
<dbReference type="KEGG" id="bbo:BBOV_IV011290"/>
<evidence type="ECO:0000256" key="3">
    <source>
        <dbReference type="ARBA" id="ARBA00022827"/>
    </source>
</evidence>
<dbReference type="Pfam" id="PF00175">
    <property type="entry name" value="NAD_binding_1"/>
    <property type="match status" value="1"/>
</dbReference>
<evidence type="ECO:0000256" key="4">
    <source>
        <dbReference type="ARBA" id="ARBA00022857"/>
    </source>
</evidence>